<proteinExistence type="predicted"/>
<keyword evidence="4" id="KW-1185">Reference proteome</keyword>
<reference evidence="3 4" key="1">
    <citation type="submission" date="2016-07" db="EMBL/GenBank/DDBJ databases">
        <title>Multiple horizontal gene transfer events from other fungi enriched the ability of initially mycotrophic Trichoderma (Ascomycota) to feed on dead plant biomass.</title>
        <authorList>
            <consortium name="DOE Joint Genome Institute"/>
            <person name="Aerts A."/>
            <person name="Atanasova L."/>
            <person name="Chenthamara K."/>
            <person name="Zhang J."/>
            <person name="Grujic M."/>
            <person name="Henrissat B."/>
            <person name="Kuo A."/>
            <person name="Salamov A."/>
            <person name="Lipzen A."/>
            <person name="Labutti K."/>
            <person name="Barry K."/>
            <person name="Miao Y."/>
            <person name="Rahimi M.J."/>
            <person name="Shen Q."/>
            <person name="Grigoriev I.V."/>
            <person name="Kubicek C.P."/>
            <person name="Druzhinina I.S."/>
        </authorList>
    </citation>
    <scope>NUCLEOTIDE SEQUENCE [LARGE SCALE GENOMIC DNA]</scope>
    <source>
        <strain evidence="3 4">ATCC 18648</strain>
    </source>
</reference>
<feature type="transmembrane region" description="Helical" evidence="2">
    <location>
        <begin position="147"/>
        <end position="167"/>
    </location>
</feature>
<protein>
    <submittedName>
        <fullName evidence="3">Uncharacterized protein</fullName>
    </submittedName>
</protein>
<name>A0A2T4CDH9_TRILO</name>
<dbReference type="EMBL" id="KZ679128">
    <property type="protein sequence ID" value="PTB79610.1"/>
    <property type="molecule type" value="Genomic_DNA"/>
</dbReference>
<keyword evidence="2" id="KW-0472">Membrane</keyword>
<gene>
    <name evidence="3" type="ORF">M440DRAFT_1174465</name>
</gene>
<feature type="region of interest" description="Disordered" evidence="1">
    <location>
        <begin position="55"/>
        <end position="81"/>
    </location>
</feature>
<keyword evidence="2" id="KW-1133">Transmembrane helix</keyword>
<sequence length="172" mass="19915">MTFCYTTIHHHHHHENELCYRHAECLALGTFLRYPICQGIAPPWGTTFSGNVGEEKYDDDDDDVRAEREADTTWVGKKGGKGRERERERGIMLAMAQRMERERGTWVYRVLLSLISLLHCTGSCFTCMDLFRVLFGSLSLLLFSSLLFRYFFLALFFFFAMISLLGMDQAFG</sequence>
<evidence type="ECO:0000313" key="4">
    <source>
        <dbReference type="Proteomes" id="UP000240760"/>
    </source>
</evidence>
<evidence type="ECO:0000313" key="3">
    <source>
        <dbReference type="EMBL" id="PTB79610.1"/>
    </source>
</evidence>
<accession>A0A2T4CDH9</accession>
<evidence type="ECO:0000256" key="1">
    <source>
        <dbReference type="SAM" id="MobiDB-lite"/>
    </source>
</evidence>
<evidence type="ECO:0000256" key="2">
    <source>
        <dbReference type="SAM" id="Phobius"/>
    </source>
</evidence>
<keyword evidence="2" id="KW-0812">Transmembrane</keyword>
<dbReference type="AlphaFoldDB" id="A0A2T4CDH9"/>
<dbReference type="Proteomes" id="UP000240760">
    <property type="component" value="Unassembled WGS sequence"/>
</dbReference>
<feature type="transmembrane region" description="Helical" evidence="2">
    <location>
        <begin position="106"/>
        <end position="135"/>
    </location>
</feature>
<organism evidence="3 4">
    <name type="scientific">Trichoderma longibrachiatum ATCC 18648</name>
    <dbReference type="NCBI Taxonomy" id="983965"/>
    <lineage>
        <taxon>Eukaryota</taxon>
        <taxon>Fungi</taxon>
        <taxon>Dikarya</taxon>
        <taxon>Ascomycota</taxon>
        <taxon>Pezizomycotina</taxon>
        <taxon>Sordariomycetes</taxon>
        <taxon>Hypocreomycetidae</taxon>
        <taxon>Hypocreales</taxon>
        <taxon>Hypocreaceae</taxon>
        <taxon>Trichoderma</taxon>
    </lineage>
</organism>